<evidence type="ECO:0000256" key="2">
    <source>
        <dbReference type="ARBA" id="ARBA00023242"/>
    </source>
</evidence>
<dbReference type="InterPro" id="IPR003958">
    <property type="entry name" value="CBFA_NFYB_domain"/>
</dbReference>
<feature type="compositionally biased region" description="Basic and acidic residues" evidence="3">
    <location>
        <begin position="7"/>
        <end position="17"/>
    </location>
</feature>
<accession>A0A9I9DXK3</accession>
<protein>
    <recommendedName>
        <fullName evidence="4">Transcription factor CBF/NF-Y/archaeal histone domain-containing protein</fullName>
    </recommendedName>
</protein>
<feature type="compositionally biased region" description="Acidic residues" evidence="3">
    <location>
        <begin position="109"/>
        <end position="119"/>
    </location>
</feature>
<reference evidence="5" key="1">
    <citation type="submission" date="2023-03" db="UniProtKB">
        <authorList>
            <consortium name="EnsemblPlants"/>
        </authorList>
    </citation>
    <scope>IDENTIFICATION</scope>
</reference>
<organism evidence="5">
    <name type="scientific">Cucumis melo</name>
    <name type="common">Muskmelon</name>
    <dbReference type="NCBI Taxonomy" id="3656"/>
    <lineage>
        <taxon>Eukaryota</taxon>
        <taxon>Viridiplantae</taxon>
        <taxon>Streptophyta</taxon>
        <taxon>Embryophyta</taxon>
        <taxon>Tracheophyta</taxon>
        <taxon>Spermatophyta</taxon>
        <taxon>Magnoliopsida</taxon>
        <taxon>eudicotyledons</taxon>
        <taxon>Gunneridae</taxon>
        <taxon>Pentapetalae</taxon>
        <taxon>rosids</taxon>
        <taxon>fabids</taxon>
        <taxon>Cucurbitales</taxon>
        <taxon>Cucurbitaceae</taxon>
        <taxon>Benincaseae</taxon>
        <taxon>Cucumis</taxon>
    </lineage>
</organism>
<feature type="domain" description="Transcription factor CBF/NF-Y/archaeal histone" evidence="4">
    <location>
        <begin position="125"/>
        <end position="185"/>
    </location>
</feature>
<feature type="compositionally biased region" description="Basic residues" evidence="3">
    <location>
        <begin position="39"/>
        <end position="48"/>
    </location>
</feature>
<dbReference type="AlphaFoldDB" id="A0A9I9DXK3"/>
<comment type="subcellular location">
    <subcellularLocation>
        <location evidence="1">Nucleus</location>
    </subcellularLocation>
</comment>
<dbReference type="Gramene" id="MELO3C025765.2.1">
    <property type="protein sequence ID" value="MELO3C025765.2.1"/>
    <property type="gene ID" value="MELO3C025765.2"/>
</dbReference>
<evidence type="ECO:0000256" key="3">
    <source>
        <dbReference type="SAM" id="MobiDB-lite"/>
    </source>
</evidence>
<dbReference type="Pfam" id="PF00808">
    <property type="entry name" value="CBFD_NFYB_HMF"/>
    <property type="match status" value="1"/>
</dbReference>
<dbReference type="PANTHER" id="PTHR10252:SF93">
    <property type="entry name" value="DNA POLYMERASE II SUBUNIT B3-1"/>
    <property type="match status" value="1"/>
</dbReference>
<feature type="compositionally biased region" description="Acidic residues" evidence="3">
    <location>
        <begin position="73"/>
        <end position="83"/>
    </location>
</feature>
<evidence type="ECO:0000313" key="5">
    <source>
        <dbReference type="EnsemblPlants" id="MELO3C025765.2.1"/>
    </source>
</evidence>
<feature type="region of interest" description="Disordered" evidence="3">
    <location>
        <begin position="1"/>
        <end position="119"/>
    </location>
</feature>
<dbReference type="InterPro" id="IPR009072">
    <property type="entry name" value="Histone-fold"/>
</dbReference>
<evidence type="ECO:0000259" key="4">
    <source>
        <dbReference type="Pfam" id="PF00808"/>
    </source>
</evidence>
<dbReference type="InterPro" id="IPR050568">
    <property type="entry name" value="Transcr_DNA_Rep_Reg"/>
</dbReference>
<dbReference type="GO" id="GO:0005634">
    <property type="term" value="C:nucleus"/>
    <property type="evidence" value="ECO:0007669"/>
    <property type="project" value="UniProtKB-SubCell"/>
</dbReference>
<dbReference type="GO" id="GO:0046982">
    <property type="term" value="F:protein heterodimerization activity"/>
    <property type="evidence" value="ECO:0007669"/>
    <property type="project" value="InterPro"/>
</dbReference>
<proteinExistence type="predicted"/>
<feature type="compositionally biased region" description="Basic residues" evidence="3">
    <location>
        <begin position="89"/>
        <end position="103"/>
    </location>
</feature>
<dbReference type="SUPFAM" id="SSF47113">
    <property type="entry name" value="Histone-fold"/>
    <property type="match status" value="1"/>
</dbReference>
<name>A0A9I9DXK3_CUCME</name>
<dbReference type="EnsemblPlants" id="MELO3C025765.2.1">
    <property type="protein sequence ID" value="MELO3C025765.2.1"/>
    <property type="gene ID" value="MELO3C025765.2"/>
</dbReference>
<dbReference type="PANTHER" id="PTHR10252">
    <property type="entry name" value="HISTONE-LIKE TRANSCRIPTION FACTOR CCAAT-RELATED"/>
    <property type="match status" value="1"/>
</dbReference>
<evidence type="ECO:0000256" key="1">
    <source>
        <dbReference type="ARBA" id="ARBA00004123"/>
    </source>
</evidence>
<dbReference type="Gene3D" id="1.10.20.10">
    <property type="entry name" value="Histone, subunit A"/>
    <property type="match status" value="1"/>
</dbReference>
<dbReference type="GO" id="GO:0000976">
    <property type="term" value="F:transcription cis-regulatory region binding"/>
    <property type="evidence" value="ECO:0007669"/>
    <property type="project" value="TreeGrafter"/>
</dbReference>
<sequence>MASSKKSSTEAKGKEAGTSKPAPKAKTHNNARNSDKEISKKKKKKKKISISTNNGSVKDNEVLAVSPPGGSASEDDDAADEDKAETTSRKHKTSKSKKVKRNHAKEEDNGYAEEEEEEAEEKIYKFPMHRIKKIMRDENSDLRINQEALFLVNKASEMFLVQFCKDAYACCAQDRKKSLAYKHLCNERKKNSLISVRPRVLKKPEEGHIGKGRKNSYINEGRWDPALRFSFVVAASVVSKRKRYDFLSDFVPEKLKFEDALKERSMAESGKD</sequence>
<dbReference type="GO" id="GO:0006355">
    <property type="term" value="P:regulation of DNA-templated transcription"/>
    <property type="evidence" value="ECO:0007669"/>
    <property type="project" value="TreeGrafter"/>
</dbReference>
<keyword evidence="2" id="KW-0539">Nucleus</keyword>